<protein>
    <recommendedName>
        <fullName evidence="4">3'-5' exonuclease domain-containing protein</fullName>
    </recommendedName>
</protein>
<dbReference type="InterPro" id="IPR012337">
    <property type="entry name" value="RNaseH-like_sf"/>
</dbReference>
<dbReference type="Gene3D" id="3.30.420.10">
    <property type="entry name" value="Ribonuclease H-like superfamily/Ribonuclease H"/>
    <property type="match status" value="1"/>
</dbReference>
<dbReference type="InterPro" id="IPR036397">
    <property type="entry name" value="RNaseH_sf"/>
</dbReference>
<accession>A0ABP1CKF4</accession>
<feature type="compositionally biased region" description="Basic and acidic residues" evidence="3">
    <location>
        <begin position="347"/>
        <end position="363"/>
    </location>
</feature>
<keyword evidence="1" id="KW-0540">Nuclease</keyword>
<evidence type="ECO:0000313" key="6">
    <source>
        <dbReference type="Proteomes" id="UP001497453"/>
    </source>
</evidence>
<feature type="region of interest" description="Disordered" evidence="3">
    <location>
        <begin position="309"/>
        <end position="363"/>
    </location>
</feature>
<proteinExistence type="predicted"/>
<dbReference type="CDD" id="cd06141">
    <property type="entry name" value="WRN_exo"/>
    <property type="match status" value="1"/>
</dbReference>
<dbReference type="PANTHER" id="PTHR13620:SF104">
    <property type="entry name" value="EXONUCLEASE 3'-5' DOMAIN-CONTAINING PROTEIN 2"/>
    <property type="match status" value="1"/>
</dbReference>
<keyword evidence="6" id="KW-1185">Reference proteome</keyword>
<feature type="region of interest" description="Disordered" evidence="3">
    <location>
        <begin position="265"/>
        <end position="291"/>
    </location>
</feature>
<reference evidence="6" key="1">
    <citation type="submission" date="2024-04" db="EMBL/GenBank/DDBJ databases">
        <authorList>
            <person name="Shaw F."/>
            <person name="Minotto A."/>
        </authorList>
    </citation>
    <scope>NUCLEOTIDE SEQUENCE [LARGE SCALE GENOMIC DNA]</scope>
</reference>
<dbReference type="PANTHER" id="PTHR13620">
    <property type="entry name" value="3-5 EXONUCLEASE"/>
    <property type="match status" value="1"/>
</dbReference>
<evidence type="ECO:0000313" key="5">
    <source>
        <dbReference type="EMBL" id="CAL1696181.1"/>
    </source>
</evidence>
<dbReference type="Proteomes" id="UP001497453">
    <property type="component" value="Chromosome 1"/>
</dbReference>
<dbReference type="Pfam" id="PF01612">
    <property type="entry name" value="DNA_pol_A_exo1"/>
    <property type="match status" value="1"/>
</dbReference>
<gene>
    <name evidence="5" type="ORF">GFSPODELE1_LOCUS1079</name>
</gene>
<name>A0ABP1CKF4_9APHY</name>
<keyword evidence="2" id="KW-0378">Hydrolase</keyword>
<feature type="domain" description="3'-5' exonuclease" evidence="4">
    <location>
        <begin position="57"/>
        <end position="235"/>
    </location>
</feature>
<evidence type="ECO:0000256" key="3">
    <source>
        <dbReference type="SAM" id="MobiDB-lite"/>
    </source>
</evidence>
<evidence type="ECO:0000259" key="4">
    <source>
        <dbReference type="SMART" id="SM00474"/>
    </source>
</evidence>
<dbReference type="InterPro" id="IPR002562">
    <property type="entry name" value="3'-5'_exonuclease_dom"/>
</dbReference>
<sequence>MSLSAFQPSSCTELIPSVATSTALIQIPQAAEKSQPQKPQKQFKLYSWSIFSPQSPIFYARDPVAADHAISQLTGSVLGFDLEWKPTFVKGAPRNPVALVQLADANTIALIQISAMRVFPQALRDLLQDPNVIKAGVSTQDDCRHLWADYQVNCRNVVDLSLLARTVDNAHWKGSYKSSIGLARLCEVYFDYTLNKGRVQRSNWTLKLSSEQIEYAANDCHAGFMICSELNRRLPGMNPTPLQVYYTFDFLYGYLYEPSLPNQQGRLWHPHNPNYDPGPPPEPKPPKDNQKNNTQLAILAQLPMAVIPAPRRGYGGTRTYTPQANQSRDERPGGPSRTPRRPCKPRWSPEQRKERRQEDSSQI</sequence>
<dbReference type="EMBL" id="OZ037944">
    <property type="protein sequence ID" value="CAL1696181.1"/>
    <property type="molecule type" value="Genomic_DNA"/>
</dbReference>
<dbReference type="SUPFAM" id="SSF53098">
    <property type="entry name" value="Ribonuclease H-like"/>
    <property type="match status" value="1"/>
</dbReference>
<evidence type="ECO:0000256" key="1">
    <source>
        <dbReference type="ARBA" id="ARBA00022722"/>
    </source>
</evidence>
<dbReference type="SMART" id="SM00474">
    <property type="entry name" value="35EXOc"/>
    <property type="match status" value="1"/>
</dbReference>
<dbReference type="InterPro" id="IPR051132">
    <property type="entry name" value="3-5_Exonuclease_domain"/>
</dbReference>
<organism evidence="5 6">
    <name type="scientific">Somion occarium</name>
    <dbReference type="NCBI Taxonomy" id="3059160"/>
    <lineage>
        <taxon>Eukaryota</taxon>
        <taxon>Fungi</taxon>
        <taxon>Dikarya</taxon>
        <taxon>Basidiomycota</taxon>
        <taxon>Agaricomycotina</taxon>
        <taxon>Agaricomycetes</taxon>
        <taxon>Polyporales</taxon>
        <taxon>Cerrenaceae</taxon>
        <taxon>Somion</taxon>
    </lineage>
</organism>
<evidence type="ECO:0000256" key="2">
    <source>
        <dbReference type="ARBA" id="ARBA00022801"/>
    </source>
</evidence>